<dbReference type="EMBL" id="JANPWB010000011">
    <property type="protein sequence ID" value="KAJ1126145.1"/>
    <property type="molecule type" value="Genomic_DNA"/>
</dbReference>
<organism evidence="1 2">
    <name type="scientific">Pleurodeles waltl</name>
    <name type="common">Iberian ribbed newt</name>
    <dbReference type="NCBI Taxonomy" id="8319"/>
    <lineage>
        <taxon>Eukaryota</taxon>
        <taxon>Metazoa</taxon>
        <taxon>Chordata</taxon>
        <taxon>Craniata</taxon>
        <taxon>Vertebrata</taxon>
        <taxon>Euteleostomi</taxon>
        <taxon>Amphibia</taxon>
        <taxon>Batrachia</taxon>
        <taxon>Caudata</taxon>
        <taxon>Salamandroidea</taxon>
        <taxon>Salamandridae</taxon>
        <taxon>Pleurodelinae</taxon>
        <taxon>Pleurodeles</taxon>
    </lineage>
</organism>
<dbReference type="Proteomes" id="UP001066276">
    <property type="component" value="Chromosome 7"/>
</dbReference>
<evidence type="ECO:0000313" key="2">
    <source>
        <dbReference type="Proteomes" id="UP001066276"/>
    </source>
</evidence>
<name>A0AAV7PGF0_PLEWA</name>
<protein>
    <submittedName>
        <fullName evidence="1">Uncharacterized protein</fullName>
    </submittedName>
</protein>
<accession>A0AAV7PGF0</accession>
<dbReference type="AlphaFoldDB" id="A0AAV7PGF0"/>
<evidence type="ECO:0000313" key="1">
    <source>
        <dbReference type="EMBL" id="KAJ1126145.1"/>
    </source>
</evidence>
<proteinExistence type="predicted"/>
<comment type="caution">
    <text evidence="1">The sequence shown here is derived from an EMBL/GenBank/DDBJ whole genome shotgun (WGS) entry which is preliminary data.</text>
</comment>
<gene>
    <name evidence="1" type="ORF">NDU88_004554</name>
</gene>
<keyword evidence="2" id="KW-1185">Reference proteome</keyword>
<reference evidence="1" key="1">
    <citation type="journal article" date="2022" name="bioRxiv">
        <title>Sequencing and chromosome-scale assembly of the giantPleurodeles waltlgenome.</title>
        <authorList>
            <person name="Brown T."/>
            <person name="Elewa A."/>
            <person name="Iarovenko S."/>
            <person name="Subramanian E."/>
            <person name="Araus A.J."/>
            <person name="Petzold A."/>
            <person name="Susuki M."/>
            <person name="Suzuki K.-i.T."/>
            <person name="Hayashi T."/>
            <person name="Toyoda A."/>
            <person name="Oliveira C."/>
            <person name="Osipova E."/>
            <person name="Leigh N.D."/>
            <person name="Simon A."/>
            <person name="Yun M.H."/>
        </authorList>
    </citation>
    <scope>NUCLEOTIDE SEQUENCE</scope>
    <source>
        <strain evidence="1">20211129_DDA</strain>
        <tissue evidence="1">Liver</tissue>
    </source>
</reference>
<sequence>MSLQRTAVRLYFYNELQYFEGDVAMHSPRESHCGRSLPESPRQDGCSLVRICPAKKTEKSFLTRRMPESLQDCGDRIECSDQDGRRQPDAVVSNGLERCCGDITHRRSYDGARHPGIFICGGMVMQSQGSGAVVAGWGLRQARGSGPGRA</sequence>